<protein>
    <submittedName>
        <fullName evidence="2">Uncharacterized protein</fullName>
    </submittedName>
</protein>
<gene>
    <name evidence="2" type="ORF">LITE_LOCUS17974</name>
</gene>
<organism evidence="2 3">
    <name type="scientific">Linum tenue</name>
    <dbReference type="NCBI Taxonomy" id="586396"/>
    <lineage>
        <taxon>Eukaryota</taxon>
        <taxon>Viridiplantae</taxon>
        <taxon>Streptophyta</taxon>
        <taxon>Embryophyta</taxon>
        <taxon>Tracheophyta</taxon>
        <taxon>Spermatophyta</taxon>
        <taxon>Magnoliopsida</taxon>
        <taxon>eudicotyledons</taxon>
        <taxon>Gunneridae</taxon>
        <taxon>Pentapetalae</taxon>
        <taxon>rosids</taxon>
        <taxon>fabids</taxon>
        <taxon>Malpighiales</taxon>
        <taxon>Linaceae</taxon>
        <taxon>Linum</taxon>
    </lineage>
</organism>
<proteinExistence type="predicted"/>
<comment type="caution">
    <text evidence="2">The sequence shown here is derived from an EMBL/GenBank/DDBJ whole genome shotgun (WGS) entry which is preliminary data.</text>
</comment>
<feature type="compositionally biased region" description="Low complexity" evidence="1">
    <location>
        <begin position="27"/>
        <end position="45"/>
    </location>
</feature>
<evidence type="ECO:0000313" key="3">
    <source>
        <dbReference type="Proteomes" id="UP001154282"/>
    </source>
</evidence>
<feature type="region of interest" description="Disordered" evidence="1">
    <location>
        <begin position="19"/>
        <end position="45"/>
    </location>
</feature>
<evidence type="ECO:0000313" key="2">
    <source>
        <dbReference type="EMBL" id="CAI0419390.1"/>
    </source>
</evidence>
<dbReference type="EMBL" id="CAMGYJ010000005">
    <property type="protein sequence ID" value="CAI0419390.1"/>
    <property type="molecule type" value="Genomic_DNA"/>
</dbReference>
<accession>A0AAV0KAX0</accession>
<name>A0AAV0KAX0_9ROSI</name>
<reference evidence="2" key="1">
    <citation type="submission" date="2022-08" db="EMBL/GenBank/DDBJ databases">
        <authorList>
            <person name="Gutierrez-Valencia J."/>
        </authorList>
    </citation>
    <scope>NUCLEOTIDE SEQUENCE</scope>
</reference>
<dbReference type="Proteomes" id="UP001154282">
    <property type="component" value="Unassembled WGS sequence"/>
</dbReference>
<sequence length="45" mass="5195">MIRRRLLRLTTQSSDRLFLRTPMSRISPRNSNSSAGSSPQPRRLP</sequence>
<dbReference type="AlphaFoldDB" id="A0AAV0KAX0"/>
<evidence type="ECO:0000256" key="1">
    <source>
        <dbReference type="SAM" id="MobiDB-lite"/>
    </source>
</evidence>
<keyword evidence="3" id="KW-1185">Reference proteome</keyword>